<evidence type="ECO:0000313" key="3">
    <source>
        <dbReference type="Proteomes" id="UP000824120"/>
    </source>
</evidence>
<protein>
    <submittedName>
        <fullName evidence="2">Uncharacterized protein</fullName>
    </submittedName>
</protein>
<gene>
    <name evidence="2" type="ORF">H5410_059488</name>
</gene>
<feature type="region of interest" description="Disordered" evidence="1">
    <location>
        <begin position="55"/>
        <end position="82"/>
    </location>
</feature>
<name>A0A9J5W2N9_SOLCO</name>
<sequence>MECKSDDNKYTSFPLGSTWVDQIYLPFSRKQGHITGDLHSITDRPNFPLLYSYQTNHPKVTSPHQNHSNTKSNFLRASVLQG</sequence>
<reference evidence="2 3" key="1">
    <citation type="submission" date="2020-09" db="EMBL/GenBank/DDBJ databases">
        <title>De no assembly of potato wild relative species, Solanum commersonii.</title>
        <authorList>
            <person name="Cho K."/>
        </authorList>
    </citation>
    <scope>NUCLEOTIDE SEQUENCE [LARGE SCALE GENOMIC DNA]</scope>
    <source>
        <strain evidence="2">LZ3.2</strain>
        <tissue evidence="2">Leaf</tissue>
    </source>
</reference>
<proteinExistence type="predicted"/>
<dbReference type="EMBL" id="JACXVP010000012">
    <property type="protein sequence ID" value="KAG5569722.1"/>
    <property type="molecule type" value="Genomic_DNA"/>
</dbReference>
<dbReference type="AlphaFoldDB" id="A0A9J5W2N9"/>
<organism evidence="2 3">
    <name type="scientific">Solanum commersonii</name>
    <name type="common">Commerson's wild potato</name>
    <name type="synonym">Commerson's nightshade</name>
    <dbReference type="NCBI Taxonomy" id="4109"/>
    <lineage>
        <taxon>Eukaryota</taxon>
        <taxon>Viridiplantae</taxon>
        <taxon>Streptophyta</taxon>
        <taxon>Embryophyta</taxon>
        <taxon>Tracheophyta</taxon>
        <taxon>Spermatophyta</taxon>
        <taxon>Magnoliopsida</taxon>
        <taxon>eudicotyledons</taxon>
        <taxon>Gunneridae</taxon>
        <taxon>Pentapetalae</taxon>
        <taxon>asterids</taxon>
        <taxon>lamiids</taxon>
        <taxon>Solanales</taxon>
        <taxon>Solanaceae</taxon>
        <taxon>Solanoideae</taxon>
        <taxon>Solaneae</taxon>
        <taxon>Solanum</taxon>
    </lineage>
</organism>
<comment type="caution">
    <text evidence="2">The sequence shown here is derived from an EMBL/GenBank/DDBJ whole genome shotgun (WGS) entry which is preliminary data.</text>
</comment>
<evidence type="ECO:0000313" key="2">
    <source>
        <dbReference type="EMBL" id="KAG5569722.1"/>
    </source>
</evidence>
<accession>A0A9J5W2N9</accession>
<keyword evidence="3" id="KW-1185">Reference proteome</keyword>
<evidence type="ECO:0000256" key="1">
    <source>
        <dbReference type="SAM" id="MobiDB-lite"/>
    </source>
</evidence>
<dbReference type="Proteomes" id="UP000824120">
    <property type="component" value="Chromosome 12"/>
</dbReference>